<keyword evidence="1" id="KW-0812">Transmembrane</keyword>
<evidence type="ECO:0000313" key="2">
    <source>
        <dbReference type="EMBL" id="SVC72782.1"/>
    </source>
</evidence>
<name>A0A382PLB7_9ZZZZ</name>
<feature type="transmembrane region" description="Helical" evidence="1">
    <location>
        <begin position="6"/>
        <end position="26"/>
    </location>
</feature>
<keyword evidence="1" id="KW-1133">Transmembrane helix</keyword>
<evidence type="ECO:0000256" key="1">
    <source>
        <dbReference type="SAM" id="Phobius"/>
    </source>
</evidence>
<dbReference type="AlphaFoldDB" id="A0A382PLB7"/>
<reference evidence="2" key="1">
    <citation type="submission" date="2018-05" db="EMBL/GenBank/DDBJ databases">
        <authorList>
            <person name="Lanie J.A."/>
            <person name="Ng W.-L."/>
            <person name="Kazmierczak K.M."/>
            <person name="Andrzejewski T.M."/>
            <person name="Davidsen T.M."/>
            <person name="Wayne K.J."/>
            <person name="Tettelin H."/>
            <person name="Glass J.I."/>
            <person name="Rusch D."/>
            <person name="Podicherti R."/>
            <person name="Tsui H.-C.T."/>
            <person name="Winkler M.E."/>
        </authorList>
    </citation>
    <scope>NUCLEOTIDE SEQUENCE</scope>
</reference>
<organism evidence="2">
    <name type="scientific">marine metagenome</name>
    <dbReference type="NCBI Taxonomy" id="408172"/>
    <lineage>
        <taxon>unclassified sequences</taxon>
        <taxon>metagenomes</taxon>
        <taxon>ecological metagenomes</taxon>
    </lineage>
</organism>
<proteinExistence type="predicted"/>
<gene>
    <name evidence="2" type="ORF">METZ01_LOCUS325636</name>
</gene>
<dbReference type="EMBL" id="UINC01107421">
    <property type="protein sequence ID" value="SVC72782.1"/>
    <property type="molecule type" value="Genomic_DNA"/>
</dbReference>
<protein>
    <submittedName>
        <fullName evidence="2">Uncharacterized protein</fullName>
    </submittedName>
</protein>
<accession>A0A382PLB7</accession>
<sequence length="162" mass="18499">MEIALLAPIIIGLGILGGFIFNAKLIQSQNKQIEQTVNNQYDETLRKSMSDLYEVYRTDFNVETKAECELLATRILDILAVLAKLNNKGIIDDDLLEFVEFDLEIAKGIMKWYDKEGLGKKYSPSSSAKIWSNLTIYFKKHKVKICKDAALPDCIRNYNDLK</sequence>
<keyword evidence="1" id="KW-0472">Membrane</keyword>